<keyword evidence="2" id="KW-1185">Reference proteome</keyword>
<reference evidence="1 2" key="1">
    <citation type="journal article" date="2021" name="Int. J. Syst. Evol. Microbiol.">
        <title>Clostridium zeae sp. nov., isolated from corn silage.</title>
        <authorList>
            <person name="Kobayashi H."/>
            <person name="Tanizawa Y."/>
            <person name="Yagura M."/>
            <person name="Sakamoto M."/>
            <person name="Ohkuma M."/>
            <person name="Tohno M."/>
        </authorList>
    </citation>
    <scope>NUCLEOTIDE SEQUENCE [LARGE SCALE GENOMIC DNA]</scope>
    <source>
        <strain evidence="1 2">CSC2</strain>
    </source>
</reference>
<comment type="caution">
    <text evidence="1">The sequence shown here is derived from an EMBL/GenBank/DDBJ whole genome shotgun (WGS) entry which is preliminary data.</text>
</comment>
<proteinExistence type="predicted"/>
<sequence length="49" mass="6053">MVTYFKVIKLNRFVKVQKQLRLLKGNLSCFFHKGKYKNLWYLKRKLGIY</sequence>
<dbReference type="EMBL" id="BMBA01000002">
    <property type="protein sequence ID" value="GFZ31469.1"/>
    <property type="molecule type" value="Genomic_DNA"/>
</dbReference>
<dbReference type="Proteomes" id="UP000663802">
    <property type="component" value="Unassembled WGS sequence"/>
</dbReference>
<organism evidence="1 2">
    <name type="scientific">Clostridium zeae</name>
    <dbReference type="NCBI Taxonomy" id="2759022"/>
    <lineage>
        <taxon>Bacteria</taxon>
        <taxon>Bacillati</taxon>
        <taxon>Bacillota</taxon>
        <taxon>Clostridia</taxon>
        <taxon>Eubacteriales</taxon>
        <taxon>Clostridiaceae</taxon>
        <taxon>Clostridium</taxon>
    </lineage>
</organism>
<name>A0ABQ1E9W6_9CLOT</name>
<gene>
    <name evidence="1" type="ORF">CSC2_19950</name>
</gene>
<protein>
    <submittedName>
        <fullName evidence="1">Uncharacterized protein</fullName>
    </submittedName>
</protein>
<evidence type="ECO:0000313" key="1">
    <source>
        <dbReference type="EMBL" id="GFZ31469.1"/>
    </source>
</evidence>
<evidence type="ECO:0000313" key="2">
    <source>
        <dbReference type="Proteomes" id="UP000663802"/>
    </source>
</evidence>
<accession>A0ABQ1E9W6</accession>